<evidence type="ECO:0000313" key="3">
    <source>
        <dbReference type="Proteomes" id="UP000469185"/>
    </source>
</evidence>
<reference evidence="2 3" key="1">
    <citation type="submission" date="2020-02" db="EMBL/GenBank/DDBJ databases">
        <authorList>
            <person name="Li X.-J."/>
            <person name="Feng X.-M."/>
        </authorList>
    </citation>
    <scope>NUCLEOTIDE SEQUENCE [LARGE SCALE GENOMIC DNA]</scope>
    <source>
        <strain evidence="2 3">CGMCC 4.7225</strain>
    </source>
</reference>
<dbReference type="Gene3D" id="2.40.128.270">
    <property type="match status" value="1"/>
</dbReference>
<sequence length="150" mass="15855">MVGVLGDIDAVNRSGDSLTLSGPSTELRFALVPPVPTADIVDTDWALESLLDGETASSTVGETATLRLDSDGTFAASTGCRDVTGRYVEDDGQIRLSEYAAEDHCTDKDLRAQDEHVDTVIGGGFQATVEGDVLTMTTRGGELGLVYRSR</sequence>
<proteinExistence type="predicted"/>
<dbReference type="Pfam" id="PF03724">
    <property type="entry name" value="META"/>
    <property type="match status" value="1"/>
</dbReference>
<name>A0A6N9YU68_9ACTN</name>
<evidence type="ECO:0000313" key="2">
    <source>
        <dbReference type="EMBL" id="NED98514.1"/>
    </source>
</evidence>
<organism evidence="2 3">
    <name type="scientific">Phytoactinopolyspora alkaliphila</name>
    <dbReference type="NCBI Taxonomy" id="1783498"/>
    <lineage>
        <taxon>Bacteria</taxon>
        <taxon>Bacillati</taxon>
        <taxon>Actinomycetota</taxon>
        <taxon>Actinomycetes</taxon>
        <taxon>Jiangellales</taxon>
        <taxon>Jiangellaceae</taxon>
        <taxon>Phytoactinopolyspora</taxon>
    </lineage>
</organism>
<dbReference type="Proteomes" id="UP000469185">
    <property type="component" value="Unassembled WGS sequence"/>
</dbReference>
<accession>A0A6N9YU68</accession>
<keyword evidence="3" id="KW-1185">Reference proteome</keyword>
<dbReference type="RefSeq" id="WP_163821367.1">
    <property type="nucleotide sequence ID" value="NZ_JAAGOB010000024.1"/>
</dbReference>
<dbReference type="AlphaFoldDB" id="A0A6N9YU68"/>
<comment type="caution">
    <text evidence="2">The sequence shown here is derived from an EMBL/GenBank/DDBJ whole genome shotgun (WGS) entry which is preliminary data.</text>
</comment>
<dbReference type="InterPro" id="IPR038670">
    <property type="entry name" value="HslJ-like_sf"/>
</dbReference>
<protein>
    <submittedName>
        <fullName evidence="2">META domain-containing protein</fullName>
    </submittedName>
</protein>
<evidence type="ECO:0000259" key="1">
    <source>
        <dbReference type="Pfam" id="PF03724"/>
    </source>
</evidence>
<gene>
    <name evidence="2" type="ORF">G1H11_24760</name>
</gene>
<dbReference type="InterPro" id="IPR005184">
    <property type="entry name" value="DUF306_Meta_HslJ"/>
</dbReference>
<feature type="domain" description="DUF306" evidence="1">
    <location>
        <begin position="38"/>
        <end position="142"/>
    </location>
</feature>
<dbReference type="EMBL" id="JAAGOB010000024">
    <property type="protein sequence ID" value="NED98514.1"/>
    <property type="molecule type" value="Genomic_DNA"/>
</dbReference>